<dbReference type="InterPro" id="IPR029151">
    <property type="entry name" value="Sensor-like_sf"/>
</dbReference>
<dbReference type="RefSeq" id="WP_213101353.1">
    <property type="nucleotide sequence ID" value="NZ_JAGYPM010000002.1"/>
</dbReference>
<evidence type="ECO:0000256" key="3">
    <source>
        <dbReference type="ARBA" id="ARBA00022481"/>
    </source>
</evidence>
<evidence type="ECO:0000256" key="11">
    <source>
        <dbReference type="SAM" id="Phobius"/>
    </source>
</evidence>
<organism evidence="14 15">
    <name type="scientific">Cytobacillus citreus</name>
    <dbReference type="NCBI Taxonomy" id="2833586"/>
    <lineage>
        <taxon>Bacteria</taxon>
        <taxon>Bacillati</taxon>
        <taxon>Bacillota</taxon>
        <taxon>Bacilli</taxon>
        <taxon>Bacillales</taxon>
        <taxon>Bacillaceae</taxon>
        <taxon>Cytobacillus</taxon>
    </lineage>
</organism>
<evidence type="ECO:0000256" key="1">
    <source>
        <dbReference type="ARBA" id="ARBA00004651"/>
    </source>
</evidence>
<evidence type="ECO:0000313" key="14">
    <source>
        <dbReference type="EMBL" id="MBS4189851.1"/>
    </source>
</evidence>
<dbReference type="Pfam" id="PF00015">
    <property type="entry name" value="MCPsignal"/>
    <property type="match status" value="1"/>
</dbReference>
<evidence type="ECO:0000256" key="4">
    <source>
        <dbReference type="ARBA" id="ARBA00022500"/>
    </source>
</evidence>
<keyword evidence="4" id="KW-0145">Chemotaxis</keyword>
<gene>
    <name evidence="14" type="ORF">KHA94_06480</name>
</gene>
<dbReference type="SUPFAM" id="SSF103190">
    <property type="entry name" value="Sensory domain-like"/>
    <property type="match status" value="1"/>
</dbReference>
<dbReference type="CDD" id="cd12912">
    <property type="entry name" value="PDC2_MCP_like"/>
    <property type="match status" value="1"/>
</dbReference>
<comment type="caution">
    <text evidence="14">The sequence shown here is derived from an EMBL/GenBank/DDBJ whole genome shotgun (WGS) entry which is preliminary data.</text>
</comment>
<dbReference type="Gene3D" id="1.10.8.500">
    <property type="entry name" value="HAMP domain in histidine kinase"/>
    <property type="match status" value="1"/>
</dbReference>
<sequence length="666" mass="72851">MLKSIKGKIILLFVLLLIVTLSTVSVFVGYQTKSQFEKDVVQQTESIVSEMNNTIELFAKSYSNSIQYIAASKQVIDFVKFTENPEYSQASADLEKEFENFIDKYEGVTSIYAASENKDLKIIPAADLGSDFDPTTRDWYKNAAENPDGVVWSEPYEDHAAKSYVVTASYAVKEGSKVIGVVGLDIQLKDITNMISKLEIGYNGYPFVFSKEGVAIVHPSKQSENLIDLPFIKSMYEDQDGKGVVDYEFEGDGKLLVYHTVPSTSWKVGTAYSYKDLLASAKSIQLNILIISIIALVFAGVVTYYVTAKITKPIFILKKAVKQVAAGNLTVKANISSKDEIGELSLDFNDMVENMRSLLTVVQTSVNNVTISAESLSAVSEETNASNEEIAAAINEIAKGATQSAAEAETANTLSGQLSNQINDISHHTGQMNSLAEKADEINRSGISQISQLKESFETSKGFLDSMENVIHDLENKIKQIEMVLSTITDISSQTNLLALNASIEAARAGEYGKGFAVVAEEVRKLAEQSVAATDEVKKTITDIQNGALLAVDSMSKTMENFDQQSKVVHETETNFHSISDLVEKMKQSIIYIYSQVDQVTENTGEVVSGIQSMAAMAEESAASCEEVSASTDEQVHAFQTVAESAETLTELSNELEEVVNKFKLK</sequence>
<evidence type="ECO:0000256" key="2">
    <source>
        <dbReference type="ARBA" id="ARBA00022475"/>
    </source>
</evidence>
<dbReference type="Pfam" id="PF00672">
    <property type="entry name" value="HAMP"/>
    <property type="match status" value="1"/>
</dbReference>
<evidence type="ECO:0000313" key="15">
    <source>
        <dbReference type="Proteomes" id="UP000681027"/>
    </source>
</evidence>
<dbReference type="Gene3D" id="3.30.450.20">
    <property type="entry name" value="PAS domain"/>
    <property type="match status" value="2"/>
</dbReference>
<dbReference type="PANTHER" id="PTHR32089:SF114">
    <property type="entry name" value="METHYL-ACCEPTING CHEMOTAXIS PROTEIN MCPB"/>
    <property type="match status" value="1"/>
</dbReference>
<dbReference type="PROSITE" id="PS50885">
    <property type="entry name" value="HAMP"/>
    <property type="match status" value="1"/>
</dbReference>
<evidence type="ECO:0000256" key="8">
    <source>
        <dbReference type="ARBA" id="ARBA00023224"/>
    </source>
</evidence>
<keyword evidence="5 11" id="KW-0812">Transmembrane</keyword>
<dbReference type="Proteomes" id="UP000681027">
    <property type="component" value="Unassembled WGS sequence"/>
</dbReference>
<proteinExistence type="inferred from homology"/>
<dbReference type="InterPro" id="IPR033479">
    <property type="entry name" value="dCache_1"/>
</dbReference>
<evidence type="ECO:0000256" key="6">
    <source>
        <dbReference type="ARBA" id="ARBA00022989"/>
    </source>
</evidence>
<evidence type="ECO:0000256" key="5">
    <source>
        <dbReference type="ARBA" id="ARBA00022692"/>
    </source>
</evidence>
<comment type="similarity">
    <text evidence="9">Belongs to the methyl-accepting chemotaxis (MCP) protein family.</text>
</comment>
<keyword evidence="7 11" id="KW-0472">Membrane</keyword>
<evidence type="ECO:0000256" key="7">
    <source>
        <dbReference type="ARBA" id="ARBA00023136"/>
    </source>
</evidence>
<dbReference type="PROSITE" id="PS50111">
    <property type="entry name" value="CHEMOTAXIS_TRANSDUC_2"/>
    <property type="match status" value="1"/>
</dbReference>
<dbReference type="InterPro" id="IPR004089">
    <property type="entry name" value="MCPsignal_dom"/>
</dbReference>
<evidence type="ECO:0000256" key="10">
    <source>
        <dbReference type="PROSITE-ProRule" id="PRU00284"/>
    </source>
</evidence>
<accession>A0ABS5NPV9</accession>
<dbReference type="PANTHER" id="PTHR32089">
    <property type="entry name" value="METHYL-ACCEPTING CHEMOTAXIS PROTEIN MCPB"/>
    <property type="match status" value="1"/>
</dbReference>
<dbReference type="CDD" id="cd06225">
    <property type="entry name" value="HAMP"/>
    <property type="match status" value="1"/>
</dbReference>
<feature type="transmembrane region" description="Helical" evidence="11">
    <location>
        <begin position="286"/>
        <end position="306"/>
    </location>
</feature>
<keyword evidence="3" id="KW-0488">Methylation</keyword>
<protein>
    <submittedName>
        <fullName evidence="14">Methyl-accepting chemotaxis protein</fullName>
    </submittedName>
</protein>
<keyword evidence="15" id="KW-1185">Reference proteome</keyword>
<evidence type="ECO:0000259" key="13">
    <source>
        <dbReference type="PROSITE" id="PS50885"/>
    </source>
</evidence>
<dbReference type="EMBL" id="JAGYPM010000002">
    <property type="protein sequence ID" value="MBS4189851.1"/>
    <property type="molecule type" value="Genomic_DNA"/>
</dbReference>
<dbReference type="SMART" id="SM00304">
    <property type="entry name" value="HAMP"/>
    <property type="match status" value="1"/>
</dbReference>
<dbReference type="SMART" id="SM00283">
    <property type="entry name" value="MA"/>
    <property type="match status" value="1"/>
</dbReference>
<comment type="subcellular location">
    <subcellularLocation>
        <location evidence="1">Cell membrane</location>
        <topology evidence="1">Multi-pass membrane protein</topology>
    </subcellularLocation>
</comment>
<keyword evidence="6 11" id="KW-1133">Transmembrane helix</keyword>
<dbReference type="Gene3D" id="1.10.287.950">
    <property type="entry name" value="Methyl-accepting chemotaxis protein"/>
    <property type="match status" value="1"/>
</dbReference>
<dbReference type="InterPro" id="IPR003660">
    <property type="entry name" value="HAMP_dom"/>
</dbReference>
<reference evidence="14 15" key="1">
    <citation type="submission" date="2021-05" db="EMBL/GenBank/DDBJ databases">
        <title>Novel Bacillus species.</title>
        <authorList>
            <person name="Liu G."/>
        </authorList>
    </citation>
    <scope>NUCLEOTIDE SEQUENCE [LARGE SCALE GENOMIC DNA]</scope>
    <source>
        <strain evidence="14 15">FJAT-49705</strain>
    </source>
</reference>
<dbReference type="SUPFAM" id="SSF58104">
    <property type="entry name" value="Methyl-accepting chemotaxis protein (MCP) signaling domain"/>
    <property type="match status" value="1"/>
</dbReference>
<evidence type="ECO:0000259" key="12">
    <source>
        <dbReference type="PROSITE" id="PS50111"/>
    </source>
</evidence>
<evidence type="ECO:0000256" key="9">
    <source>
        <dbReference type="ARBA" id="ARBA00029447"/>
    </source>
</evidence>
<dbReference type="Pfam" id="PF02743">
    <property type="entry name" value="dCache_1"/>
    <property type="match status" value="1"/>
</dbReference>
<name>A0ABS5NPV9_9BACI</name>
<keyword evidence="2" id="KW-1003">Cell membrane</keyword>
<keyword evidence="8 10" id="KW-0807">Transducer</keyword>
<dbReference type="CDD" id="cd12913">
    <property type="entry name" value="PDC1_MCP_like"/>
    <property type="match status" value="1"/>
</dbReference>
<feature type="domain" description="Methyl-accepting transducer" evidence="12">
    <location>
        <begin position="379"/>
        <end position="629"/>
    </location>
</feature>
<feature type="domain" description="HAMP" evidence="13">
    <location>
        <begin position="308"/>
        <end position="360"/>
    </location>
</feature>